<protein>
    <submittedName>
        <fullName evidence="5">Uncharacterized protein</fullName>
    </submittedName>
</protein>
<reference evidence="7 8" key="1">
    <citation type="submission" date="2018-08" db="EMBL/GenBank/DDBJ databases">
        <title>Genomic investigation of the strawberry pathogen Phytophthora fragariae indicates pathogenicity is determined by transcriptional variation in three key races.</title>
        <authorList>
            <person name="Adams T.M."/>
            <person name="Armitage A.D."/>
            <person name="Sobczyk M.K."/>
            <person name="Bates H.J."/>
            <person name="Dunwell J.M."/>
            <person name="Nellist C.F."/>
            <person name="Harrison R.J."/>
        </authorList>
    </citation>
    <scope>NUCLEOTIDE SEQUENCE [LARGE SCALE GENOMIC DNA]</scope>
    <source>
        <strain evidence="6 9">A4</strain>
        <strain evidence="5 8">NOV-27</strain>
        <strain evidence="4 10">NOV-5</strain>
        <strain evidence="2 11">NOV-71</strain>
        <strain evidence="1 7">NOV-9</strain>
        <strain evidence="3 12">ONT-3</strain>
    </source>
</reference>
<evidence type="ECO:0000313" key="11">
    <source>
        <dbReference type="Proteomes" id="UP000441208"/>
    </source>
</evidence>
<dbReference type="Proteomes" id="UP000437068">
    <property type="component" value="Unassembled WGS sequence"/>
</dbReference>
<evidence type="ECO:0000313" key="5">
    <source>
        <dbReference type="EMBL" id="KAE9175020.1"/>
    </source>
</evidence>
<evidence type="ECO:0000313" key="3">
    <source>
        <dbReference type="EMBL" id="KAE9074751.1"/>
    </source>
</evidence>
<sequence length="48" mass="5070">MTVARAVTARPTLAASAVAALDPELELDLLPLFDELDTLEDFGGLVLD</sequence>
<evidence type="ECO:0000313" key="7">
    <source>
        <dbReference type="Proteomes" id="UP000429523"/>
    </source>
</evidence>
<dbReference type="Proteomes" id="UP000429523">
    <property type="component" value="Unassembled WGS sequence"/>
</dbReference>
<evidence type="ECO:0000313" key="10">
    <source>
        <dbReference type="Proteomes" id="UP000440732"/>
    </source>
</evidence>
<dbReference type="Proteomes" id="UP000441208">
    <property type="component" value="Unassembled WGS sequence"/>
</dbReference>
<dbReference type="EMBL" id="QXGA01002658">
    <property type="protein sequence ID" value="KAE9093930.1"/>
    <property type="molecule type" value="Genomic_DNA"/>
</dbReference>
<evidence type="ECO:0000313" key="4">
    <source>
        <dbReference type="EMBL" id="KAE9093930.1"/>
    </source>
</evidence>
<dbReference type="AlphaFoldDB" id="A0A6A3VWZ4"/>
<dbReference type="Proteomes" id="UP000433483">
    <property type="component" value="Unassembled WGS sequence"/>
</dbReference>
<evidence type="ECO:0000313" key="2">
    <source>
        <dbReference type="EMBL" id="KAE9074097.1"/>
    </source>
</evidence>
<evidence type="ECO:0000313" key="8">
    <source>
        <dbReference type="Proteomes" id="UP000433483"/>
    </source>
</evidence>
<dbReference type="EMBL" id="QXGF01002733">
    <property type="protein sequence ID" value="KAE8923607.1"/>
    <property type="molecule type" value="Genomic_DNA"/>
</dbReference>
<evidence type="ECO:0000313" key="6">
    <source>
        <dbReference type="EMBL" id="KAE9279428.1"/>
    </source>
</evidence>
<gene>
    <name evidence="6" type="ORF">PF001_g24719</name>
    <name evidence="5" type="ORF">PF005_g25592</name>
    <name evidence="4" type="ORF">PF006_g24331</name>
    <name evidence="2" type="ORF">PF007_g25547</name>
    <name evidence="1" type="ORF">PF009_g26149</name>
    <name evidence="3" type="ORF">PF010_g24556</name>
</gene>
<name>A0A6A3VWZ4_9STRA</name>
<keyword evidence="8" id="KW-1185">Reference proteome</keyword>
<dbReference type="EMBL" id="QXGB01002785">
    <property type="protein sequence ID" value="KAE9175020.1"/>
    <property type="molecule type" value="Genomic_DNA"/>
</dbReference>
<dbReference type="EMBL" id="QXFZ01002753">
    <property type="protein sequence ID" value="KAE9074097.1"/>
    <property type="molecule type" value="Genomic_DNA"/>
</dbReference>
<organism evidence="5 8">
    <name type="scientific">Phytophthora fragariae</name>
    <dbReference type="NCBI Taxonomy" id="53985"/>
    <lineage>
        <taxon>Eukaryota</taxon>
        <taxon>Sar</taxon>
        <taxon>Stramenopiles</taxon>
        <taxon>Oomycota</taxon>
        <taxon>Peronosporomycetes</taxon>
        <taxon>Peronosporales</taxon>
        <taxon>Peronosporaceae</taxon>
        <taxon>Phytophthora</taxon>
    </lineage>
</organism>
<dbReference type="Proteomes" id="UP000488956">
    <property type="component" value="Unassembled WGS sequence"/>
</dbReference>
<dbReference type="Proteomes" id="UP000440732">
    <property type="component" value="Unassembled WGS sequence"/>
</dbReference>
<dbReference type="EMBL" id="QXFX01002664">
    <property type="protein sequence ID" value="KAE9074751.1"/>
    <property type="molecule type" value="Genomic_DNA"/>
</dbReference>
<proteinExistence type="predicted"/>
<dbReference type="EMBL" id="QXGE01002753">
    <property type="protein sequence ID" value="KAE9279428.1"/>
    <property type="molecule type" value="Genomic_DNA"/>
</dbReference>
<comment type="caution">
    <text evidence="5">The sequence shown here is derived from an EMBL/GenBank/DDBJ whole genome shotgun (WGS) entry which is preliminary data.</text>
</comment>
<evidence type="ECO:0000313" key="1">
    <source>
        <dbReference type="EMBL" id="KAE8923607.1"/>
    </source>
</evidence>
<evidence type="ECO:0000313" key="12">
    <source>
        <dbReference type="Proteomes" id="UP000488956"/>
    </source>
</evidence>
<evidence type="ECO:0000313" key="9">
    <source>
        <dbReference type="Proteomes" id="UP000437068"/>
    </source>
</evidence>
<accession>A0A6A3VWZ4</accession>